<feature type="region of interest" description="Disordered" evidence="1">
    <location>
        <begin position="1"/>
        <end position="167"/>
    </location>
</feature>
<evidence type="ECO:0000313" key="3">
    <source>
        <dbReference type="Proteomes" id="UP001303222"/>
    </source>
</evidence>
<dbReference type="AlphaFoldDB" id="A0AAN6P1W6"/>
<protein>
    <submittedName>
        <fullName evidence="2">Uncharacterized protein</fullName>
    </submittedName>
</protein>
<sequence>MWPSNPNIKVMPQGAAPSSPPLSPGSSRKGSPWHGPMPPHGQLSPPPMPSITVLRPDGLHGPSFSFTRAIDPDQLSPQSRSTSSAAPSDSDEDDLGPDSLSRSVQPSPSPSRSPSPPPIRPGRIVTNCNLIVEEMSDGSGDDDDNAGVPVIYPDTIEDAESERSWSRSRCLRGEVDENVMYNLGHLNCSDDSDSGTDIEEAEHREILRRQREERRRKRMTSGSIGKRTFSESMGSDSELGDSREFKRFFSADELGSSPSARRIYRRVGDRRRGSMQVLDPMPPPRIDEIEEPDSSIEEILVDQSTWSRELPYYECVMDIDSS</sequence>
<reference evidence="2" key="2">
    <citation type="submission" date="2023-06" db="EMBL/GenBank/DDBJ databases">
        <authorList>
            <consortium name="Lawrence Berkeley National Laboratory"/>
            <person name="Mondo S.J."/>
            <person name="Hensen N."/>
            <person name="Bonometti L."/>
            <person name="Westerberg I."/>
            <person name="Brannstrom I.O."/>
            <person name="Guillou S."/>
            <person name="Cros-Aarteil S."/>
            <person name="Calhoun S."/>
            <person name="Haridas S."/>
            <person name="Kuo A."/>
            <person name="Pangilinan J."/>
            <person name="Riley R."/>
            <person name="Labutti K."/>
            <person name="Andreopoulos B."/>
            <person name="Lipzen A."/>
            <person name="Chen C."/>
            <person name="Yanf M."/>
            <person name="Daum C."/>
            <person name="Ng V."/>
            <person name="Clum A."/>
            <person name="Steindorff A."/>
            <person name="Ohm R."/>
            <person name="Martin F."/>
            <person name="Silar P."/>
            <person name="Natvig D."/>
            <person name="Lalanne C."/>
            <person name="Gautier V."/>
            <person name="Ament-Velasquez S.L."/>
            <person name="Kruys A."/>
            <person name="Hutchinson M.I."/>
            <person name="Powell A.J."/>
            <person name="Barry K."/>
            <person name="Miller A.N."/>
            <person name="Grigoriev I.V."/>
            <person name="Debuchy R."/>
            <person name="Gladieux P."/>
            <person name="Thoren M.H."/>
            <person name="Johannesson H."/>
        </authorList>
    </citation>
    <scope>NUCLEOTIDE SEQUENCE</scope>
    <source>
        <strain evidence="2">CBS 626.80</strain>
    </source>
</reference>
<feature type="compositionally biased region" description="Acidic residues" evidence="1">
    <location>
        <begin position="190"/>
        <end position="200"/>
    </location>
</feature>
<feature type="compositionally biased region" description="Pro residues" evidence="1">
    <location>
        <begin position="35"/>
        <end position="49"/>
    </location>
</feature>
<feature type="region of interest" description="Disordered" evidence="1">
    <location>
        <begin position="260"/>
        <end position="289"/>
    </location>
</feature>
<gene>
    <name evidence="2" type="ORF">QBC32DRAFT_98814</name>
</gene>
<comment type="caution">
    <text evidence="2">The sequence shown here is derived from an EMBL/GenBank/DDBJ whole genome shotgun (WGS) entry which is preliminary data.</text>
</comment>
<evidence type="ECO:0000313" key="2">
    <source>
        <dbReference type="EMBL" id="KAK3954057.1"/>
    </source>
</evidence>
<feature type="compositionally biased region" description="Low complexity" evidence="1">
    <location>
        <begin position="73"/>
        <end position="88"/>
    </location>
</feature>
<feature type="compositionally biased region" description="Acidic residues" evidence="1">
    <location>
        <begin position="134"/>
        <end position="145"/>
    </location>
</feature>
<reference evidence="2" key="1">
    <citation type="journal article" date="2023" name="Mol. Phylogenet. Evol.">
        <title>Genome-scale phylogeny and comparative genomics of the fungal order Sordariales.</title>
        <authorList>
            <person name="Hensen N."/>
            <person name="Bonometti L."/>
            <person name="Westerberg I."/>
            <person name="Brannstrom I.O."/>
            <person name="Guillou S."/>
            <person name="Cros-Aarteil S."/>
            <person name="Calhoun S."/>
            <person name="Haridas S."/>
            <person name="Kuo A."/>
            <person name="Mondo S."/>
            <person name="Pangilinan J."/>
            <person name="Riley R."/>
            <person name="LaButti K."/>
            <person name="Andreopoulos B."/>
            <person name="Lipzen A."/>
            <person name="Chen C."/>
            <person name="Yan M."/>
            <person name="Daum C."/>
            <person name="Ng V."/>
            <person name="Clum A."/>
            <person name="Steindorff A."/>
            <person name="Ohm R.A."/>
            <person name="Martin F."/>
            <person name="Silar P."/>
            <person name="Natvig D.O."/>
            <person name="Lalanne C."/>
            <person name="Gautier V."/>
            <person name="Ament-Velasquez S.L."/>
            <person name="Kruys A."/>
            <person name="Hutchinson M.I."/>
            <person name="Powell A.J."/>
            <person name="Barry K."/>
            <person name="Miller A.N."/>
            <person name="Grigoriev I.V."/>
            <person name="Debuchy R."/>
            <person name="Gladieux P."/>
            <person name="Hiltunen Thoren M."/>
            <person name="Johannesson H."/>
        </authorList>
    </citation>
    <scope>NUCLEOTIDE SEQUENCE</scope>
    <source>
        <strain evidence="2">CBS 626.80</strain>
    </source>
</reference>
<dbReference type="EMBL" id="MU859095">
    <property type="protein sequence ID" value="KAK3954057.1"/>
    <property type="molecule type" value="Genomic_DNA"/>
</dbReference>
<evidence type="ECO:0000256" key="1">
    <source>
        <dbReference type="SAM" id="MobiDB-lite"/>
    </source>
</evidence>
<feature type="compositionally biased region" description="Basic and acidic residues" evidence="1">
    <location>
        <begin position="201"/>
        <end position="213"/>
    </location>
</feature>
<feature type="compositionally biased region" description="Pro residues" evidence="1">
    <location>
        <begin position="107"/>
        <end position="120"/>
    </location>
</feature>
<accession>A0AAN6P1W6</accession>
<feature type="region of interest" description="Disordered" evidence="1">
    <location>
        <begin position="186"/>
        <end position="240"/>
    </location>
</feature>
<proteinExistence type="predicted"/>
<keyword evidence="3" id="KW-1185">Reference proteome</keyword>
<dbReference type="Proteomes" id="UP001303222">
    <property type="component" value="Unassembled WGS sequence"/>
</dbReference>
<organism evidence="2 3">
    <name type="scientific">Pseudoneurospora amorphoporcata</name>
    <dbReference type="NCBI Taxonomy" id="241081"/>
    <lineage>
        <taxon>Eukaryota</taxon>
        <taxon>Fungi</taxon>
        <taxon>Dikarya</taxon>
        <taxon>Ascomycota</taxon>
        <taxon>Pezizomycotina</taxon>
        <taxon>Sordariomycetes</taxon>
        <taxon>Sordariomycetidae</taxon>
        <taxon>Sordariales</taxon>
        <taxon>Sordariaceae</taxon>
        <taxon>Pseudoneurospora</taxon>
    </lineage>
</organism>
<name>A0AAN6P1W6_9PEZI</name>